<reference evidence="1" key="1">
    <citation type="submission" date="2021-06" db="EMBL/GenBank/DDBJ databases">
        <authorList>
            <person name="Hodson N. C."/>
            <person name="Mongue J. A."/>
            <person name="Jaron S. K."/>
        </authorList>
    </citation>
    <scope>NUCLEOTIDE SEQUENCE</scope>
</reference>
<comment type="caution">
    <text evidence="1">The sequence shown here is derived from an EMBL/GenBank/DDBJ whole genome shotgun (WGS) entry which is preliminary data.</text>
</comment>
<dbReference type="Proteomes" id="UP000708208">
    <property type="component" value="Unassembled WGS sequence"/>
</dbReference>
<accession>A0A8J2JDJ1</accession>
<dbReference type="EMBL" id="CAJVCH010047189">
    <property type="protein sequence ID" value="CAG7717596.1"/>
    <property type="molecule type" value="Genomic_DNA"/>
</dbReference>
<evidence type="ECO:0000313" key="2">
    <source>
        <dbReference type="Proteomes" id="UP000708208"/>
    </source>
</evidence>
<feature type="non-terminal residue" evidence="1">
    <location>
        <position position="64"/>
    </location>
</feature>
<gene>
    <name evidence="1" type="ORF">AFUS01_LOCUS7050</name>
</gene>
<proteinExistence type="predicted"/>
<organism evidence="1 2">
    <name type="scientific">Allacma fusca</name>
    <dbReference type="NCBI Taxonomy" id="39272"/>
    <lineage>
        <taxon>Eukaryota</taxon>
        <taxon>Metazoa</taxon>
        <taxon>Ecdysozoa</taxon>
        <taxon>Arthropoda</taxon>
        <taxon>Hexapoda</taxon>
        <taxon>Collembola</taxon>
        <taxon>Symphypleona</taxon>
        <taxon>Sminthuridae</taxon>
        <taxon>Allacma</taxon>
    </lineage>
</organism>
<sequence>ITFVLIISEEDLITVKQAKFYSDRHFRRLVQAEANVDAQNRQQDIQLGAIGTANTEESSVTEEN</sequence>
<name>A0A8J2JDJ1_9HEXA</name>
<evidence type="ECO:0000313" key="1">
    <source>
        <dbReference type="EMBL" id="CAG7717596.1"/>
    </source>
</evidence>
<dbReference type="AlphaFoldDB" id="A0A8J2JDJ1"/>
<keyword evidence="2" id="KW-1185">Reference proteome</keyword>
<feature type="non-terminal residue" evidence="1">
    <location>
        <position position="1"/>
    </location>
</feature>
<protein>
    <submittedName>
        <fullName evidence="1">Uncharacterized protein</fullName>
    </submittedName>
</protein>